<dbReference type="SMART" id="SM00421">
    <property type="entry name" value="HTH_LUXR"/>
    <property type="match status" value="1"/>
</dbReference>
<evidence type="ECO:0000313" key="4">
    <source>
        <dbReference type="EMBL" id="MCP2164080.1"/>
    </source>
</evidence>
<dbReference type="PRINTS" id="PR00038">
    <property type="entry name" value="HTHLUXR"/>
</dbReference>
<dbReference type="PROSITE" id="PS00622">
    <property type="entry name" value="HTH_LUXR_1"/>
    <property type="match status" value="1"/>
</dbReference>
<dbReference type="InterPro" id="IPR041664">
    <property type="entry name" value="AAA_16"/>
</dbReference>
<proteinExistence type="predicted"/>
<dbReference type="SUPFAM" id="SSF46894">
    <property type="entry name" value="C-terminal effector domain of the bipartite response regulators"/>
    <property type="match status" value="1"/>
</dbReference>
<dbReference type="InterPro" id="IPR027417">
    <property type="entry name" value="P-loop_NTPase"/>
</dbReference>
<dbReference type="Gene3D" id="1.10.10.10">
    <property type="entry name" value="Winged helix-like DNA-binding domain superfamily/Winged helix DNA-binding domain"/>
    <property type="match status" value="1"/>
</dbReference>
<dbReference type="GO" id="GO:0003677">
    <property type="term" value="F:DNA binding"/>
    <property type="evidence" value="ECO:0007669"/>
    <property type="project" value="InterPro"/>
</dbReference>
<dbReference type="InterPro" id="IPR016032">
    <property type="entry name" value="Sig_transdc_resp-reg_C-effctor"/>
</dbReference>
<dbReference type="Pfam" id="PF13191">
    <property type="entry name" value="AAA_16"/>
    <property type="match status" value="1"/>
</dbReference>
<dbReference type="GO" id="GO:0006355">
    <property type="term" value="P:regulation of DNA-templated transcription"/>
    <property type="evidence" value="ECO:0007669"/>
    <property type="project" value="InterPro"/>
</dbReference>
<comment type="caution">
    <text evidence="4">The sequence shown here is derived from an EMBL/GenBank/DDBJ whole genome shotgun (WGS) entry which is preliminary data.</text>
</comment>
<evidence type="ECO:0000256" key="2">
    <source>
        <dbReference type="ARBA" id="ARBA00022840"/>
    </source>
</evidence>
<keyword evidence="1" id="KW-0547">Nucleotide-binding</keyword>
<dbReference type="RefSeq" id="WP_308203910.1">
    <property type="nucleotide sequence ID" value="NZ_JAMTCK010000002.1"/>
</dbReference>
<evidence type="ECO:0000313" key="5">
    <source>
        <dbReference type="Proteomes" id="UP001206128"/>
    </source>
</evidence>
<dbReference type="GO" id="GO:0004016">
    <property type="term" value="F:adenylate cyclase activity"/>
    <property type="evidence" value="ECO:0007669"/>
    <property type="project" value="TreeGrafter"/>
</dbReference>
<reference evidence="4" key="1">
    <citation type="submission" date="2022-06" db="EMBL/GenBank/DDBJ databases">
        <title>Genomic Encyclopedia of Archaeal and Bacterial Type Strains, Phase II (KMG-II): from individual species to whole genera.</title>
        <authorList>
            <person name="Goeker M."/>
        </authorList>
    </citation>
    <scope>NUCLEOTIDE SEQUENCE</scope>
    <source>
        <strain evidence="4">DSM 43935</strain>
    </source>
</reference>
<dbReference type="Proteomes" id="UP001206128">
    <property type="component" value="Unassembled WGS sequence"/>
</dbReference>
<dbReference type="SUPFAM" id="SSF52540">
    <property type="entry name" value="P-loop containing nucleoside triphosphate hydrolases"/>
    <property type="match status" value="1"/>
</dbReference>
<name>A0AAE3G9L8_9PSEU</name>
<dbReference type="PROSITE" id="PS50043">
    <property type="entry name" value="HTH_LUXR_2"/>
    <property type="match status" value="1"/>
</dbReference>
<sequence length="916" mass="97393">MTVIHGRGPERQAVTNLLASARSGGSAVLVVHGEAGVGKSTLLRYATGHATGMRVLTSTGVQAEVKLAFSGLHQLLTPVLGHLDHLPEPQATALRGALALADAPASELVVAAAVHSLLVRVSTLTPLLLVVDDAHWLDPASAAALLFAARRMSTEPIAVLLAVRDHEHHHLDLTDLPQLPLAGLTAQEARGLLGELGWFPPDQVLHAVVEQTAGNPLALTELGRSPDPDHIVSRALLGGPVPVGSRLRQAYLRRVDRLPTASQDLLLLIAAEETGSGDTVLGAAARLGLSRDALDPAEHAHLIEIDHTHLRFRHPLMRAAVYQAASFRARAAAHHALADQLAHDGHPDRAVWHRALAALTPDEDLAAALEHTAEATERRGGSAACAAVLELAARISTTPHGRAARLVAAASAAWRSGQTELATSLVDQADTTPADPVTTVRIARLRGLIELSGGDPAAAYARLVHGADLIATATPAEAVSLLLVAADAAYHADRVEDAVRAGLRITELDCDHAHRRLGHWLVEVARGTLTAVGTGPWDLYQLLPDTLSDQDSRRWMWVTAISWLGPHQRQARAFALAAYERLRSSGMPGVLAMLLSWLADIEYHLGLWRAGEQHAAEGAALARATGQQTRLADFLALLAHFAAVRGDRAGCQRHAEQALAVALPGHNRAASANATWALGLAALTTGDTQQAVEHLSALGTPGSPYAHEMIARLATPDLVEAAVRGGHPTQAHAALAAFTPWATQANLPWAKAHLHRCHALLDDTAAEPHFHAATSAEHSQDRLFDLARTALSHGEWLRRNRQRGQARPRLRLAVDVFTSLGATPWTDRATAQLRACGGSPRRGPGQPARSGQLTAQEFQVAELAASGLSNREIGQRLSLSPRTVGYHLYNLFPKLGISARSQLRDLDLGDPPAVPH</sequence>
<dbReference type="PANTHER" id="PTHR16305:SF35">
    <property type="entry name" value="TRANSCRIPTIONAL ACTIVATOR DOMAIN"/>
    <property type="match status" value="1"/>
</dbReference>
<dbReference type="CDD" id="cd06170">
    <property type="entry name" value="LuxR_C_like"/>
    <property type="match status" value="1"/>
</dbReference>
<dbReference type="AlphaFoldDB" id="A0AAE3G9L8"/>
<dbReference type="InterPro" id="IPR011990">
    <property type="entry name" value="TPR-like_helical_dom_sf"/>
</dbReference>
<evidence type="ECO:0000259" key="3">
    <source>
        <dbReference type="PROSITE" id="PS50043"/>
    </source>
</evidence>
<dbReference type="InterPro" id="IPR000792">
    <property type="entry name" value="Tscrpt_reg_LuxR_C"/>
</dbReference>
<dbReference type="GO" id="GO:0005524">
    <property type="term" value="F:ATP binding"/>
    <property type="evidence" value="ECO:0007669"/>
    <property type="project" value="UniProtKB-KW"/>
</dbReference>
<gene>
    <name evidence="4" type="ORF">LX83_000920</name>
</gene>
<dbReference type="EMBL" id="JAMTCK010000002">
    <property type="protein sequence ID" value="MCP2164080.1"/>
    <property type="molecule type" value="Genomic_DNA"/>
</dbReference>
<accession>A0AAE3G9L8</accession>
<protein>
    <submittedName>
        <fullName evidence="4">ATP-, maltotriose- and DNA-dependent transcriptional regulator MalT</fullName>
    </submittedName>
</protein>
<keyword evidence="2" id="KW-0067">ATP-binding</keyword>
<dbReference type="Pfam" id="PF00196">
    <property type="entry name" value="GerE"/>
    <property type="match status" value="1"/>
</dbReference>
<feature type="domain" description="HTH luxR-type" evidence="3">
    <location>
        <begin position="846"/>
        <end position="911"/>
    </location>
</feature>
<evidence type="ECO:0000256" key="1">
    <source>
        <dbReference type="ARBA" id="ARBA00022741"/>
    </source>
</evidence>
<dbReference type="InterPro" id="IPR036388">
    <property type="entry name" value="WH-like_DNA-bd_sf"/>
</dbReference>
<dbReference type="PANTHER" id="PTHR16305">
    <property type="entry name" value="TESTICULAR SOLUBLE ADENYLYL CYCLASE"/>
    <property type="match status" value="1"/>
</dbReference>
<keyword evidence="5" id="KW-1185">Reference proteome</keyword>
<organism evidence="4 5">
    <name type="scientific">Goodfellowiella coeruleoviolacea</name>
    <dbReference type="NCBI Taxonomy" id="334858"/>
    <lineage>
        <taxon>Bacteria</taxon>
        <taxon>Bacillati</taxon>
        <taxon>Actinomycetota</taxon>
        <taxon>Actinomycetes</taxon>
        <taxon>Pseudonocardiales</taxon>
        <taxon>Pseudonocardiaceae</taxon>
        <taxon>Goodfellowiella</taxon>
    </lineage>
</organism>
<dbReference type="Gene3D" id="1.25.40.10">
    <property type="entry name" value="Tetratricopeptide repeat domain"/>
    <property type="match status" value="1"/>
</dbReference>
<dbReference type="GO" id="GO:0005737">
    <property type="term" value="C:cytoplasm"/>
    <property type="evidence" value="ECO:0007669"/>
    <property type="project" value="TreeGrafter"/>
</dbReference>